<reference evidence="2 3" key="1">
    <citation type="journal article" date="2015" name="Nature">
        <title>rRNA introns, odd ribosomes, and small enigmatic genomes across a large radiation of phyla.</title>
        <authorList>
            <person name="Brown C.T."/>
            <person name="Hug L.A."/>
            <person name="Thomas B.C."/>
            <person name="Sharon I."/>
            <person name="Castelle C.J."/>
            <person name="Singh A."/>
            <person name="Wilkins M.J."/>
            <person name="Williams K.H."/>
            <person name="Banfield J.F."/>
        </authorList>
    </citation>
    <scope>NUCLEOTIDE SEQUENCE [LARGE SCALE GENOMIC DNA]</scope>
</reference>
<protein>
    <recommendedName>
        <fullName evidence="4">DUF304 domain-containing protein</fullName>
    </recommendedName>
</protein>
<proteinExistence type="predicted"/>
<dbReference type="AlphaFoldDB" id="A0A0G0NZA1"/>
<keyword evidence="1" id="KW-0812">Transmembrane</keyword>
<accession>A0A0G0NZA1</accession>
<dbReference type="EMBL" id="LBVU01000016">
    <property type="protein sequence ID" value="KKQ91169.1"/>
    <property type="molecule type" value="Genomic_DNA"/>
</dbReference>
<sequence>MEIDLYKDISSKAYPLTHRWLRVEILKKLSGSFIVIGATVLENYFGSPGIFMQFLFTLDLIIFILLGFIAAVSVVAFLGILQTLRLYLGFEYAFTPMGIEYRTNREQSTTKFLSYNSIKEVMIKRGLLDRIFGYAVLWINPPPWRQRLYFMKEAGSSLAIRGLTKNDAVYILEFIEQKTFSRVPNQPF</sequence>
<keyword evidence="1" id="KW-1133">Transmembrane helix</keyword>
<evidence type="ECO:0008006" key="4">
    <source>
        <dbReference type="Google" id="ProtNLM"/>
    </source>
</evidence>
<feature type="transmembrane region" description="Helical" evidence="1">
    <location>
        <begin position="60"/>
        <end position="81"/>
    </location>
</feature>
<dbReference type="Proteomes" id="UP000034774">
    <property type="component" value="Unassembled WGS sequence"/>
</dbReference>
<evidence type="ECO:0000256" key="1">
    <source>
        <dbReference type="SAM" id="Phobius"/>
    </source>
</evidence>
<keyword evidence="1" id="KW-0472">Membrane</keyword>
<comment type="caution">
    <text evidence="2">The sequence shown here is derived from an EMBL/GenBank/DDBJ whole genome shotgun (WGS) entry which is preliminary data.</text>
</comment>
<evidence type="ECO:0000313" key="3">
    <source>
        <dbReference type="Proteomes" id="UP000034774"/>
    </source>
</evidence>
<name>A0A0G0NZA1_9BACT</name>
<gene>
    <name evidence="2" type="ORF">UT17_C0016G0003</name>
</gene>
<evidence type="ECO:0000313" key="2">
    <source>
        <dbReference type="EMBL" id="KKQ91169.1"/>
    </source>
</evidence>
<dbReference type="STRING" id="1618572.UT17_C0016G0003"/>
<organism evidence="2 3">
    <name type="scientific">Candidatus Woesebacteria bacterium GW2011_GWB1_39_10</name>
    <dbReference type="NCBI Taxonomy" id="1618572"/>
    <lineage>
        <taxon>Bacteria</taxon>
        <taxon>Candidatus Woeseibacteriota</taxon>
    </lineage>
</organism>
<feature type="transmembrane region" description="Helical" evidence="1">
    <location>
        <begin position="29"/>
        <end position="54"/>
    </location>
</feature>